<evidence type="ECO:0000313" key="3">
    <source>
        <dbReference type="Proteomes" id="UP001066276"/>
    </source>
</evidence>
<dbReference type="EMBL" id="JANPWB010000015">
    <property type="protein sequence ID" value="KAJ1087402.1"/>
    <property type="molecule type" value="Genomic_DNA"/>
</dbReference>
<proteinExistence type="predicted"/>
<reference evidence="2" key="1">
    <citation type="journal article" date="2022" name="bioRxiv">
        <title>Sequencing and chromosome-scale assembly of the giantPleurodeles waltlgenome.</title>
        <authorList>
            <person name="Brown T."/>
            <person name="Elewa A."/>
            <person name="Iarovenko S."/>
            <person name="Subramanian E."/>
            <person name="Araus A.J."/>
            <person name="Petzold A."/>
            <person name="Susuki M."/>
            <person name="Suzuki K.-i.T."/>
            <person name="Hayashi T."/>
            <person name="Toyoda A."/>
            <person name="Oliveira C."/>
            <person name="Osipova E."/>
            <person name="Leigh N.D."/>
            <person name="Simon A."/>
            <person name="Yun M.H."/>
        </authorList>
    </citation>
    <scope>NUCLEOTIDE SEQUENCE</scope>
    <source>
        <strain evidence="2">20211129_DDA</strain>
        <tissue evidence="2">Liver</tissue>
    </source>
</reference>
<feature type="compositionally biased region" description="Basic and acidic residues" evidence="1">
    <location>
        <begin position="98"/>
        <end position="111"/>
    </location>
</feature>
<feature type="compositionally biased region" description="Basic residues" evidence="1">
    <location>
        <begin position="114"/>
        <end position="124"/>
    </location>
</feature>
<evidence type="ECO:0000313" key="2">
    <source>
        <dbReference type="EMBL" id="KAJ1087402.1"/>
    </source>
</evidence>
<sequence length="124" mass="13780">MNPGMPLGDGAPFSLMLCQALSNQRIKVSVLLRLLAHHTQRQPPGTIWPQPNRPRFPQKRLLIATQITNMPGRPRSHRSRAVPAITLQCARVGRALSAERSRHDVLRHETARVPPKKPAGRGAL</sequence>
<evidence type="ECO:0000256" key="1">
    <source>
        <dbReference type="SAM" id="MobiDB-lite"/>
    </source>
</evidence>
<dbReference type="Proteomes" id="UP001066276">
    <property type="component" value="Chromosome 11"/>
</dbReference>
<dbReference type="AlphaFoldDB" id="A0AAV7L7B4"/>
<accession>A0AAV7L7B4</accession>
<gene>
    <name evidence="2" type="ORF">NDU88_000575</name>
</gene>
<keyword evidence="3" id="KW-1185">Reference proteome</keyword>
<comment type="caution">
    <text evidence="2">The sequence shown here is derived from an EMBL/GenBank/DDBJ whole genome shotgun (WGS) entry which is preliminary data.</text>
</comment>
<feature type="region of interest" description="Disordered" evidence="1">
    <location>
        <begin position="98"/>
        <end position="124"/>
    </location>
</feature>
<name>A0AAV7L7B4_PLEWA</name>
<organism evidence="2 3">
    <name type="scientific">Pleurodeles waltl</name>
    <name type="common">Iberian ribbed newt</name>
    <dbReference type="NCBI Taxonomy" id="8319"/>
    <lineage>
        <taxon>Eukaryota</taxon>
        <taxon>Metazoa</taxon>
        <taxon>Chordata</taxon>
        <taxon>Craniata</taxon>
        <taxon>Vertebrata</taxon>
        <taxon>Euteleostomi</taxon>
        <taxon>Amphibia</taxon>
        <taxon>Batrachia</taxon>
        <taxon>Caudata</taxon>
        <taxon>Salamandroidea</taxon>
        <taxon>Salamandridae</taxon>
        <taxon>Pleurodelinae</taxon>
        <taxon>Pleurodeles</taxon>
    </lineage>
</organism>
<protein>
    <submittedName>
        <fullName evidence="2">Uncharacterized protein</fullName>
    </submittedName>
</protein>